<sequence length="198" mass="22948">MLTGYFQCNMQEHKNDFENIKKLKEKISKLKSFSIALDESTDASDTAQLAEQLPERMYLKQSTQSSNNLGLNGVHCLAYALTRHLQLLVSKRNVMEVVVGCINFIKPRALIHRQFKEYLEDIFSEYDDVSYDTEIRGKNCFHIPTLAAHTNIPFDFYGDELNSLIDQFDMRFIDFQNKDLTFTVFARPMDVVINCVPE</sequence>
<protein>
    <recommendedName>
        <fullName evidence="3">Zinc finger BED domain-containing protein 5</fullName>
    </recommendedName>
</protein>
<dbReference type="PANTHER" id="PTHR45913">
    <property type="entry name" value="EPM2A-INTERACTING PROTEIN 1"/>
    <property type="match status" value="1"/>
</dbReference>
<dbReference type="Proteomes" id="UP000031668">
    <property type="component" value="Unassembled WGS sequence"/>
</dbReference>
<evidence type="ECO:0008006" key="3">
    <source>
        <dbReference type="Google" id="ProtNLM"/>
    </source>
</evidence>
<accession>A0A0C2JEZ8</accession>
<dbReference type="PANTHER" id="PTHR45913:SF21">
    <property type="entry name" value="DUF4371 DOMAIN-CONTAINING PROTEIN"/>
    <property type="match status" value="1"/>
</dbReference>
<evidence type="ECO:0000313" key="2">
    <source>
        <dbReference type="Proteomes" id="UP000031668"/>
    </source>
</evidence>
<reference evidence="1 2" key="1">
    <citation type="journal article" date="2014" name="Genome Biol. Evol.">
        <title>The genome of the myxosporean Thelohanellus kitauei shows adaptations to nutrient acquisition within its fish host.</title>
        <authorList>
            <person name="Yang Y."/>
            <person name="Xiong J."/>
            <person name="Zhou Z."/>
            <person name="Huo F."/>
            <person name="Miao W."/>
            <person name="Ran C."/>
            <person name="Liu Y."/>
            <person name="Zhang J."/>
            <person name="Feng J."/>
            <person name="Wang M."/>
            <person name="Wang M."/>
            <person name="Wang L."/>
            <person name="Yao B."/>
        </authorList>
    </citation>
    <scope>NUCLEOTIDE SEQUENCE [LARGE SCALE GENOMIC DNA]</scope>
    <source>
        <strain evidence="1">Wuqing</strain>
    </source>
</reference>
<gene>
    <name evidence="1" type="ORF">RF11_07306</name>
</gene>
<comment type="caution">
    <text evidence="1">The sequence shown here is derived from an EMBL/GenBank/DDBJ whole genome shotgun (WGS) entry which is preliminary data.</text>
</comment>
<evidence type="ECO:0000313" key="1">
    <source>
        <dbReference type="EMBL" id="KII67818.1"/>
    </source>
</evidence>
<name>A0A0C2JEZ8_THEKT</name>
<dbReference type="OrthoDB" id="8195826at2759"/>
<keyword evidence="2" id="KW-1185">Reference proteome</keyword>
<proteinExistence type="predicted"/>
<organism evidence="1 2">
    <name type="scientific">Thelohanellus kitauei</name>
    <name type="common">Myxosporean</name>
    <dbReference type="NCBI Taxonomy" id="669202"/>
    <lineage>
        <taxon>Eukaryota</taxon>
        <taxon>Metazoa</taxon>
        <taxon>Cnidaria</taxon>
        <taxon>Myxozoa</taxon>
        <taxon>Myxosporea</taxon>
        <taxon>Bivalvulida</taxon>
        <taxon>Platysporina</taxon>
        <taxon>Myxobolidae</taxon>
        <taxon>Thelohanellus</taxon>
    </lineage>
</organism>
<dbReference type="AlphaFoldDB" id="A0A0C2JEZ8"/>
<dbReference type="EMBL" id="JWZT01003072">
    <property type="protein sequence ID" value="KII67818.1"/>
    <property type="molecule type" value="Genomic_DNA"/>
</dbReference>